<dbReference type="Gene3D" id="1.25.40.20">
    <property type="entry name" value="Ankyrin repeat-containing domain"/>
    <property type="match status" value="1"/>
</dbReference>
<accession>A0A4V1IS58</accession>
<dbReference type="SUPFAM" id="SSF48403">
    <property type="entry name" value="Ankyrin repeat"/>
    <property type="match status" value="1"/>
</dbReference>
<feature type="coiled-coil region" evidence="1">
    <location>
        <begin position="548"/>
        <end position="577"/>
    </location>
</feature>
<evidence type="ECO:0000313" key="3">
    <source>
        <dbReference type="EMBL" id="RKO92407.1"/>
    </source>
</evidence>
<name>A0A4V1IS58_9FUNG</name>
<keyword evidence="1" id="KW-0175">Coiled coil</keyword>
<dbReference type="AlphaFoldDB" id="A0A4V1IS58"/>
<evidence type="ECO:0000313" key="4">
    <source>
        <dbReference type="Proteomes" id="UP000269721"/>
    </source>
</evidence>
<dbReference type="InterPro" id="IPR027417">
    <property type="entry name" value="P-loop_NTPase"/>
</dbReference>
<dbReference type="Gene3D" id="3.40.50.300">
    <property type="entry name" value="P-loop containing nucleotide triphosphate hydrolases"/>
    <property type="match status" value="1"/>
</dbReference>
<dbReference type="Proteomes" id="UP000269721">
    <property type="component" value="Unassembled WGS sequence"/>
</dbReference>
<dbReference type="EMBL" id="KZ994651">
    <property type="protein sequence ID" value="RKO92407.1"/>
    <property type="molecule type" value="Genomic_DNA"/>
</dbReference>
<organism evidence="3 4">
    <name type="scientific">Blyttiomyces helicus</name>
    <dbReference type="NCBI Taxonomy" id="388810"/>
    <lineage>
        <taxon>Eukaryota</taxon>
        <taxon>Fungi</taxon>
        <taxon>Fungi incertae sedis</taxon>
        <taxon>Chytridiomycota</taxon>
        <taxon>Chytridiomycota incertae sedis</taxon>
        <taxon>Chytridiomycetes</taxon>
        <taxon>Chytridiomycetes incertae sedis</taxon>
        <taxon>Blyttiomyces</taxon>
    </lineage>
</organism>
<dbReference type="PANTHER" id="PTHR46586">
    <property type="entry name" value="ANKYRIN REPEAT-CONTAINING PROTEIN"/>
    <property type="match status" value="1"/>
</dbReference>
<feature type="region of interest" description="Disordered" evidence="2">
    <location>
        <begin position="38"/>
        <end position="114"/>
    </location>
</feature>
<dbReference type="InterPro" id="IPR036770">
    <property type="entry name" value="Ankyrin_rpt-contain_sf"/>
</dbReference>
<gene>
    <name evidence="3" type="ORF">BDK51DRAFT_39014</name>
</gene>
<keyword evidence="4" id="KW-1185">Reference proteome</keyword>
<proteinExistence type="predicted"/>
<dbReference type="InterPro" id="IPR052050">
    <property type="entry name" value="SecEffector_AnkRepeat"/>
</dbReference>
<dbReference type="SUPFAM" id="SSF52540">
    <property type="entry name" value="P-loop containing nucleoside triphosphate hydrolases"/>
    <property type="match status" value="1"/>
</dbReference>
<protein>
    <submittedName>
        <fullName evidence="3">Uncharacterized protein</fullName>
    </submittedName>
</protein>
<reference evidence="4" key="1">
    <citation type="journal article" date="2018" name="Nat. Microbiol.">
        <title>Leveraging single-cell genomics to expand the fungal tree of life.</title>
        <authorList>
            <person name="Ahrendt S.R."/>
            <person name="Quandt C.A."/>
            <person name="Ciobanu D."/>
            <person name="Clum A."/>
            <person name="Salamov A."/>
            <person name="Andreopoulos B."/>
            <person name="Cheng J.F."/>
            <person name="Woyke T."/>
            <person name="Pelin A."/>
            <person name="Henrissat B."/>
            <person name="Reynolds N.K."/>
            <person name="Benny G.L."/>
            <person name="Smith M.E."/>
            <person name="James T.Y."/>
            <person name="Grigoriev I.V."/>
        </authorList>
    </citation>
    <scope>NUCLEOTIDE SEQUENCE [LARGE SCALE GENOMIC DNA]</scope>
</reference>
<sequence length="1200" mass="131225">MAAALAQLVQPSRAPSCQDTPWSTLACRLARACSISFHPRPRQKTSRSTPTFLGSRATARPVQSAAGGERREKPLSLKTGQGCSPSFQHSIPERAGYLPPTNTSSPSPVDPGSLLIPMDALTPLKLLRKSTQSICQRCRNLSKNIAPVTTRPFTDPIEAFSSVRSQHGGLFIVVVDVSDFPGSFVRNMDTIIGTGRRMILVGNKADVLPGGPTQPVVVEWLRAETAKMGYKDWVDVIVTSVITEVGLRELVGVLRLARGRGEAVYLVGCAKVGKTELLAALQKRGVVADPVKLTTSIHPGTMAGMVVVPFEKLGNLMHERKGGDQDADGEGGDAQSAPEVRPRTRLKPDSRAEAVAGDGDDAKGAAEARPPARRKILIRLTILNPDQVTSLLNDEGLRLVLPKREMEAVSHYMVAGCSILVGTLFRLDHISGDPLLIKTYCGHFSVRNGKPACYCIRVDAYQTDDLRTADIGISQRLLRPADGVAQSPPLRVVLETSIIGPAGPNVPELALPGVGWMAFTGEFQRAEIRVHAPGETRVFLRGSLMDFAKKLKNAKAAVTEERAREEKRARQEKMEEEVAAAGAGAGVGALAGEAPPLYRRPTPASLPDQVLAAPEHRHRLLFSSPRPSSHTPTASSPMFFPLPNELVDQIVELLPVRVAVSLRRKAVLRRQILDGKLRRPIEQALKRIDMSALTFFAGVCPQWKSTCRRWSRRGRDDVSERGYHVNAGVEEEEEEEVEERLVRIPWHVSPLLFAITRNRWDAVRFLVEAGFSTKRAVDVAAASGAELDDIRYLFSLGHDGVATPVAFEGAMCHDNPAVLRLLHAQGLAACLLEIGAPFDSHPGPDEAPRIGDVAAANEHLSVVKLLDGKELPNIFTPLAMDWAADCSLEVVQFLNKSRSEGCTQLAMDRAAVSGRLDILRFLHENRTEGCTTEAMDAAVEGWSDPSCSDADAQSYKDVVLFLHANWSEGCTPNAMDVAIMQGRLDIVQFLYENRSEGCSPQILDEACAVWASAESCQTYLTETAERKARMKKKSDGLKEVVYFIRDHRSERCTAIAMTDACHYLSTEVVRFLLGAWPDLCSSAHLERAFLTGSTEMLRDMYEAGRRFSDQDARRMMAIASSERARLRGGMVHDEEAFLRQMHGWPLVSWGAFGAIVVGVDWGERFSGSHIYPASYPAFPEIFAAVVEVISGPAPLYRARD</sequence>
<dbReference type="PANTHER" id="PTHR46586:SF3">
    <property type="entry name" value="ANKYRIN REPEAT-CONTAINING PROTEIN"/>
    <property type="match status" value="1"/>
</dbReference>
<feature type="compositionally biased region" description="Polar residues" evidence="2">
    <location>
        <begin position="78"/>
        <end position="89"/>
    </location>
</feature>
<dbReference type="OrthoDB" id="1696305at2759"/>
<evidence type="ECO:0000256" key="2">
    <source>
        <dbReference type="SAM" id="MobiDB-lite"/>
    </source>
</evidence>
<feature type="compositionally biased region" description="Basic and acidic residues" evidence="2">
    <location>
        <begin position="340"/>
        <end position="352"/>
    </location>
</feature>
<feature type="region of interest" description="Disordered" evidence="2">
    <location>
        <begin position="318"/>
        <end position="368"/>
    </location>
</feature>
<evidence type="ECO:0000256" key="1">
    <source>
        <dbReference type="SAM" id="Coils"/>
    </source>
</evidence>